<dbReference type="Proteomes" id="UP000724874">
    <property type="component" value="Unassembled WGS sequence"/>
</dbReference>
<proteinExistence type="predicted"/>
<name>A0A9P5NIW9_GYMJU</name>
<protein>
    <submittedName>
        <fullName evidence="1">Uncharacterized protein</fullName>
    </submittedName>
</protein>
<evidence type="ECO:0000313" key="2">
    <source>
        <dbReference type="Proteomes" id="UP000724874"/>
    </source>
</evidence>
<accession>A0A9P5NIW9</accession>
<reference evidence="1" key="1">
    <citation type="submission" date="2020-11" db="EMBL/GenBank/DDBJ databases">
        <authorList>
            <consortium name="DOE Joint Genome Institute"/>
            <person name="Ahrendt S."/>
            <person name="Riley R."/>
            <person name="Andreopoulos W."/>
            <person name="LaButti K."/>
            <person name="Pangilinan J."/>
            <person name="Ruiz-duenas F.J."/>
            <person name="Barrasa J.M."/>
            <person name="Sanchez-Garcia M."/>
            <person name="Camarero S."/>
            <person name="Miyauchi S."/>
            <person name="Serrano A."/>
            <person name="Linde D."/>
            <person name="Babiker R."/>
            <person name="Drula E."/>
            <person name="Ayuso-Fernandez I."/>
            <person name="Pacheco R."/>
            <person name="Padilla G."/>
            <person name="Ferreira P."/>
            <person name="Barriuso J."/>
            <person name="Kellner H."/>
            <person name="Castanera R."/>
            <person name="Alfaro M."/>
            <person name="Ramirez L."/>
            <person name="Pisabarro A.G."/>
            <person name="Kuo A."/>
            <person name="Tritt A."/>
            <person name="Lipzen A."/>
            <person name="He G."/>
            <person name="Yan M."/>
            <person name="Ng V."/>
            <person name="Cullen D."/>
            <person name="Martin F."/>
            <person name="Rosso M.-N."/>
            <person name="Henrissat B."/>
            <person name="Hibbett D."/>
            <person name="Martinez A.T."/>
            <person name="Grigoriev I.V."/>
        </authorList>
    </citation>
    <scope>NUCLEOTIDE SEQUENCE</scope>
    <source>
        <strain evidence="1">AH 44721</strain>
    </source>
</reference>
<keyword evidence="2" id="KW-1185">Reference proteome</keyword>
<dbReference type="AlphaFoldDB" id="A0A9P5NIW9"/>
<dbReference type="OrthoDB" id="6423603at2759"/>
<sequence>MKGAQALLDASLFWKAAKTYPSGMTFIHLDYNEKTRQSQTWHCIVRQVLKDEVSFTKLWSKLGRNKAWNQQSYVAGIDKVTRVEYISEWQSIWTTLFIHPPPISPRVYTGYQVSWLHEFSHRRRGPEKKNRGYPSDQLVFWNDETPRRTGRKMNQRTLRVC</sequence>
<comment type="caution">
    <text evidence="1">The sequence shown here is derived from an EMBL/GenBank/DDBJ whole genome shotgun (WGS) entry which is preliminary data.</text>
</comment>
<organism evidence="1 2">
    <name type="scientific">Gymnopilus junonius</name>
    <name type="common">Spectacular rustgill mushroom</name>
    <name type="synonym">Gymnopilus spectabilis subsp. junonius</name>
    <dbReference type="NCBI Taxonomy" id="109634"/>
    <lineage>
        <taxon>Eukaryota</taxon>
        <taxon>Fungi</taxon>
        <taxon>Dikarya</taxon>
        <taxon>Basidiomycota</taxon>
        <taxon>Agaricomycotina</taxon>
        <taxon>Agaricomycetes</taxon>
        <taxon>Agaricomycetidae</taxon>
        <taxon>Agaricales</taxon>
        <taxon>Agaricineae</taxon>
        <taxon>Hymenogastraceae</taxon>
        <taxon>Gymnopilus</taxon>
    </lineage>
</organism>
<dbReference type="EMBL" id="JADNYJ010000058">
    <property type="protein sequence ID" value="KAF8896853.1"/>
    <property type="molecule type" value="Genomic_DNA"/>
</dbReference>
<evidence type="ECO:0000313" key="1">
    <source>
        <dbReference type="EMBL" id="KAF8896853.1"/>
    </source>
</evidence>
<gene>
    <name evidence="1" type="ORF">CPB84DRAFT_1201244</name>
</gene>